<dbReference type="Pfam" id="PF14091">
    <property type="entry name" value="DUF4269"/>
    <property type="match status" value="1"/>
</dbReference>
<accession>A0ABS0L8B9</accession>
<dbReference type="EMBL" id="JADWYK010000026">
    <property type="protein sequence ID" value="MBG8556398.1"/>
    <property type="molecule type" value="Genomic_DNA"/>
</dbReference>
<dbReference type="Proteomes" id="UP000601099">
    <property type="component" value="Unassembled WGS sequence"/>
</dbReference>
<sequence length="196" mass="21678">MRNWHDLDYLRAGTVRQQQAYTALHNSGIWRLLAGFTPVLAGTVPLDVDTPASDLDVLCEVPTTATEAFQALLRQHFGVQPGFTLTQRVINGLATTLCRFQQDGFAVEIFGQARPVVAQQGFRHLIIEDRILRLGGPAWRAAVRQLKQQGLKTEPAFAQLLGLAGNSYEALLDLEALTELELQALVMARAAFIRNQ</sequence>
<protein>
    <submittedName>
        <fullName evidence="1">DUF4269 domain-containing protein</fullName>
    </submittedName>
</protein>
<evidence type="ECO:0000313" key="1">
    <source>
        <dbReference type="EMBL" id="MBG8556398.1"/>
    </source>
</evidence>
<dbReference type="InterPro" id="IPR025365">
    <property type="entry name" value="DUF4269"/>
</dbReference>
<name>A0ABS0L8B9_9BACT</name>
<dbReference type="RefSeq" id="WP_196957416.1">
    <property type="nucleotide sequence ID" value="NZ_JADWYK010000026.1"/>
</dbReference>
<organism evidence="1 2">
    <name type="scientific">Hymenobacter guriensis</name>
    <dbReference type="NCBI Taxonomy" id="2793065"/>
    <lineage>
        <taxon>Bacteria</taxon>
        <taxon>Pseudomonadati</taxon>
        <taxon>Bacteroidota</taxon>
        <taxon>Cytophagia</taxon>
        <taxon>Cytophagales</taxon>
        <taxon>Hymenobacteraceae</taxon>
        <taxon>Hymenobacter</taxon>
    </lineage>
</organism>
<comment type="caution">
    <text evidence="1">The sequence shown here is derived from an EMBL/GenBank/DDBJ whole genome shotgun (WGS) entry which is preliminary data.</text>
</comment>
<reference evidence="1 2" key="1">
    <citation type="submission" date="2020-11" db="EMBL/GenBank/DDBJ databases">
        <title>Hymenobacter sp.</title>
        <authorList>
            <person name="Kim M.K."/>
        </authorList>
    </citation>
    <scope>NUCLEOTIDE SEQUENCE [LARGE SCALE GENOMIC DNA]</scope>
    <source>
        <strain evidence="1 2">BT594</strain>
    </source>
</reference>
<gene>
    <name evidence="1" type="ORF">I5L79_22820</name>
</gene>
<keyword evidence="2" id="KW-1185">Reference proteome</keyword>
<proteinExistence type="predicted"/>
<evidence type="ECO:0000313" key="2">
    <source>
        <dbReference type="Proteomes" id="UP000601099"/>
    </source>
</evidence>